<dbReference type="GO" id="GO:0046872">
    <property type="term" value="F:metal ion binding"/>
    <property type="evidence" value="ECO:0007669"/>
    <property type="project" value="UniProtKB-KW"/>
</dbReference>
<dbReference type="GO" id="GO:0005634">
    <property type="term" value="C:nucleus"/>
    <property type="evidence" value="ECO:0007669"/>
    <property type="project" value="UniProtKB-SubCell"/>
</dbReference>
<dbReference type="EnsemblPlants" id="TuG1812G0300004031.01.T01">
    <property type="protein sequence ID" value="TuG1812G0300004031.01.T01"/>
    <property type="gene ID" value="TuG1812G0300004031.01"/>
</dbReference>
<comment type="cofactor">
    <cofactor evidence="1">
        <name>a divalent metal cation</name>
        <dbReference type="ChEBI" id="CHEBI:60240"/>
    </cofactor>
</comment>
<evidence type="ECO:0000313" key="10">
    <source>
        <dbReference type="EnsemblPlants" id="TuG1812G0300004031.01.T01"/>
    </source>
</evidence>
<evidence type="ECO:0000259" key="8">
    <source>
        <dbReference type="Pfam" id="PF13359"/>
    </source>
</evidence>
<evidence type="ECO:0000256" key="4">
    <source>
        <dbReference type="ARBA" id="ARBA00022722"/>
    </source>
</evidence>
<evidence type="ECO:0000256" key="7">
    <source>
        <dbReference type="ARBA" id="ARBA00023242"/>
    </source>
</evidence>
<dbReference type="Gramene" id="TuG1812G0300004031.01.T01">
    <property type="protein sequence ID" value="TuG1812G0300004031.01.T01"/>
    <property type="gene ID" value="TuG1812G0300004031.01"/>
</dbReference>
<keyword evidence="11" id="KW-1185">Reference proteome</keyword>
<dbReference type="InterPro" id="IPR027806">
    <property type="entry name" value="HARBI1_dom"/>
</dbReference>
<protein>
    <recommendedName>
        <fullName evidence="12">Nuclease HARBI1</fullName>
    </recommendedName>
</protein>
<evidence type="ECO:0000256" key="6">
    <source>
        <dbReference type="ARBA" id="ARBA00022801"/>
    </source>
</evidence>
<reference evidence="11" key="1">
    <citation type="journal article" date="2013" name="Nature">
        <title>Draft genome of the wheat A-genome progenitor Triticum urartu.</title>
        <authorList>
            <person name="Ling H.Q."/>
            <person name="Zhao S."/>
            <person name="Liu D."/>
            <person name="Wang J."/>
            <person name="Sun H."/>
            <person name="Zhang C."/>
            <person name="Fan H."/>
            <person name="Li D."/>
            <person name="Dong L."/>
            <person name="Tao Y."/>
            <person name="Gao C."/>
            <person name="Wu H."/>
            <person name="Li Y."/>
            <person name="Cui Y."/>
            <person name="Guo X."/>
            <person name="Zheng S."/>
            <person name="Wang B."/>
            <person name="Yu K."/>
            <person name="Liang Q."/>
            <person name="Yang W."/>
            <person name="Lou X."/>
            <person name="Chen J."/>
            <person name="Feng M."/>
            <person name="Jian J."/>
            <person name="Zhang X."/>
            <person name="Luo G."/>
            <person name="Jiang Y."/>
            <person name="Liu J."/>
            <person name="Wang Z."/>
            <person name="Sha Y."/>
            <person name="Zhang B."/>
            <person name="Wu H."/>
            <person name="Tang D."/>
            <person name="Shen Q."/>
            <person name="Xue P."/>
            <person name="Zou S."/>
            <person name="Wang X."/>
            <person name="Liu X."/>
            <person name="Wang F."/>
            <person name="Yang Y."/>
            <person name="An X."/>
            <person name="Dong Z."/>
            <person name="Zhang K."/>
            <person name="Zhang X."/>
            <person name="Luo M.C."/>
            <person name="Dvorak J."/>
            <person name="Tong Y."/>
            <person name="Wang J."/>
            <person name="Yang H."/>
            <person name="Li Z."/>
            <person name="Wang D."/>
            <person name="Zhang A."/>
            <person name="Wang J."/>
        </authorList>
    </citation>
    <scope>NUCLEOTIDE SEQUENCE</scope>
    <source>
        <strain evidence="11">cv. G1812</strain>
    </source>
</reference>
<sequence>MFRVERPLFNRLHNTLVQSYGLKSTTKMTSVEALAMFLWIVGSPQSVRQAENRFRRSMKTVSRTFNRVLACLLRLAHDIIVPKDPTFSEVHPNLENPVFWPHFNDCIGAIDGTHVNVVVDKSKRVPYLNRHNETSQNVLAVCDFDMRFTFVMSGWPGSAHDMRVFKDAVTTHQDKFPHPPPGKYYVVDAGYPNRPGYLSPYRCTRYHVQQWQNGPPPQGMKETFNHAHAKVRNVVERSFGVLKMKFRILLNMPKFPEDKQSRIIVACMALHNFIRERRIADREFDACDADENYNPMPSSSASAWPEDEPLVEDINMNAFRDELAHALFYGV</sequence>
<organism evidence="10 11">
    <name type="scientific">Triticum urartu</name>
    <name type="common">Red wild einkorn</name>
    <name type="synonym">Crithodium urartu</name>
    <dbReference type="NCBI Taxonomy" id="4572"/>
    <lineage>
        <taxon>Eukaryota</taxon>
        <taxon>Viridiplantae</taxon>
        <taxon>Streptophyta</taxon>
        <taxon>Embryophyta</taxon>
        <taxon>Tracheophyta</taxon>
        <taxon>Spermatophyta</taxon>
        <taxon>Magnoliopsida</taxon>
        <taxon>Liliopsida</taxon>
        <taxon>Poales</taxon>
        <taxon>Poaceae</taxon>
        <taxon>BOP clade</taxon>
        <taxon>Pooideae</taxon>
        <taxon>Triticodae</taxon>
        <taxon>Triticeae</taxon>
        <taxon>Triticinae</taxon>
        <taxon>Triticum</taxon>
    </lineage>
</organism>
<evidence type="ECO:0000256" key="1">
    <source>
        <dbReference type="ARBA" id="ARBA00001968"/>
    </source>
</evidence>
<dbReference type="PANTHER" id="PTHR22930:SF280">
    <property type="entry name" value="OS11G0202600 PROTEIN"/>
    <property type="match status" value="1"/>
</dbReference>
<keyword evidence="7" id="KW-0539">Nucleus</keyword>
<dbReference type="PANTHER" id="PTHR22930">
    <property type="match status" value="1"/>
</dbReference>
<feature type="domain" description="DUF8040" evidence="9">
    <location>
        <begin position="1"/>
        <end position="73"/>
    </location>
</feature>
<dbReference type="InterPro" id="IPR045249">
    <property type="entry name" value="HARBI1-like"/>
</dbReference>
<evidence type="ECO:0000256" key="5">
    <source>
        <dbReference type="ARBA" id="ARBA00022723"/>
    </source>
</evidence>
<dbReference type="GO" id="GO:0004518">
    <property type="term" value="F:nuclease activity"/>
    <property type="evidence" value="ECO:0007669"/>
    <property type="project" value="UniProtKB-KW"/>
</dbReference>
<evidence type="ECO:0000259" key="9">
    <source>
        <dbReference type="Pfam" id="PF26138"/>
    </source>
</evidence>
<dbReference type="Pfam" id="PF26138">
    <property type="entry name" value="DUF8040"/>
    <property type="match status" value="1"/>
</dbReference>
<comment type="similarity">
    <text evidence="3">Belongs to the HARBI1 family.</text>
</comment>
<dbReference type="AlphaFoldDB" id="A0A8R7PV11"/>
<reference evidence="10" key="2">
    <citation type="submission" date="2018-03" db="EMBL/GenBank/DDBJ databases">
        <title>The Triticum urartu genome reveals the dynamic nature of wheat genome evolution.</title>
        <authorList>
            <person name="Ling H."/>
            <person name="Ma B."/>
            <person name="Shi X."/>
            <person name="Liu H."/>
            <person name="Dong L."/>
            <person name="Sun H."/>
            <person name="Cao Y."/>
            <person name="Gao Q."/>
            <person name="Zheng S."/>
            <person name="Li Y."/>
            <person name="Yu Y."/>
            <person name="Du H."/>
            <person name="Qi M."/>
            <person name="Li Y."/>
            <person name="Yu H."/>
            <person name="Cui Y."/>
            <person name="Wang N."/>
            <person name="Chen C."/>
            <person name="Wu H."/>
            <person name="Zhao Y."/>
            <person name="Zhang J."/>
            <person name="Li Y."/>
            <person name="Zhou W."/>
            <person name="Zhang B."/>
            <person name="Hu W."/>
            <person name="Eijk M."/>
            <person name="Tang J."/>
            <person name="Witsenboer H."/>
            <person name="Zhao S."/>
            <person name="Li Z."/>
            <person name="Zhang A."/>
            <person name="Wang D."/>
            <person name="Liang C."/>
        </authorList>
    </citation>
    <scope>NUCLEOTIDE SEQUENCE [LARGE SCALE GENOMIC DNA]</scope>
    <source>
        <strain evidence="10">cv. G1812</strain>
    </source>
</reference>
<comment type="subcellular location">
    <subcellularLocation>
        <location evidence="2">Nucleus</location>
    </subcellularLocation>
</comment>
<dbReference type="GO" id="GO:0016787">
    <property type="term" value="F:hydrolase activity"/>
    <property type="evidence" value="ECO:0007669"/>
    <property type="project" value="UniProtKB-KW"/>
</dbReference>
<dbReference type="Pfam" id="PF13359">
    <property type="entry name" value="DDE_Tnp_4"/>
    <property type="match status" value="1"/>
</dbReference>
<evidence type="ECO:0000313" key="11">
    <source>
        <dbReference type="Proteomes" id="UP000015106"/>
    </source>
</evidence>
<accession>A0A8R7PV11</accession>
<keyword evidence="6" id="KW-0378">Hydrolase</keyword>
<keyword evidence="4" id="KW-0540">Nuclease</keyword>
<evidence type="ECO:0008006" key="12">
    <source>
        <dbReference type="Google" id="ProtNLM"/>
    </source>
</evidence>
<evidence type="ECO:0000256" key="2">
    <source>
        <dbReference type="ARBA" id="ARBA00004123"/>
    </source>
</evidence>
<proteinExistence type="inferred from homology"/>
<dbReference type="InterPro" id="IPR058353">
    <property type="entry name" value="DUF8040"/>
</dbReference>
<dbReference type="Proteomes" id="UP000015106">
    <property type="component" value="Chromosome 3"/>
</dbReference>
<reference evidence="10" key="3">
    <citation type="submission" date="2022-06" db="UniProtKB">
        <authorList>
            <consortium name="EnsemblPlants"/>
        </authorList>
    </citation>
    <scope>IDENTIFICATION</scope>
</reference>
<feature type="domain" description="DDE Tnp4" evidence="8">
    <location>
        <begin position="110"/>
        <end position="272"/>
    </location>
</feature>
<evidence type="ECO:0000256" key="3">
    <source>
        <dbReference type="ARBA" id="ARBA00006958"/>
    </source>
</evidence>
<keyword evidence="5" id="KW-0479">Metal-binding</keyword>
<name>A0A8R7PV11_TRIUA</name>